<dbReference type="Pfam" id="PF00472">
    <property type="entry name" value="RF-1"/>
    <property type="match status" value="1"/>
</dbReference>
<dbReference type="EMBL" id="JAWQEG010007944">
    <property type="protein sequence ID" value="KAK3851339.1"/>
    <property type="molecule type" value="Genomic_DNA"/>
</dbReference>
<keyword evidence="8" id="KW-1185">Reference proteome</keyword>
<accession>A0AAE1EGD2</accession>
<evidence type="ECO:0000313" key="8">
    <source>
        <dbReference type="Proteomes" id="UP001286313"/>
    </source>
</evidence>
<reference evidence="7" key="1">
    <citation type="submission" date="2023-10" db="EMBL/GenBank/DDBJ databases">
        <title>Genome assemblies of two species of porcelain crab, Petrolisthes cinctipes and Petrolisthes manimaculis (Anomura: Porcellanidae).</title>
        <authorList>
            <person name="Angst P."/>
        </authorList>
    </citation>
    <scope>NUCLEOTIDE SEQUENCE</scope>
    <source>
        <strain evidence="7">PB745_01</strain>
        <tissue evidence="7">Gill</tissue>
    </source>
</reference>
<sequence>MLHRSNLLSNKHIDRSKVPTLNEKDLEEQFVRGSGPGGQSVNKTSSACSLKHIPTGFVVKCHEDRSLHRNRTTARKLMTSKLDDYYNGEMSVSAQLKKLENAKRTKTQQKHTRREEMKRAWREREGLD</sequence>
<keyword evidence="3" id="KW-0809">Transit peptide</keyword>
<evidence type="ECO:0000256" key="5">
    <source>
        <dbReference type="SAM" id="MobiDB-lite"/>
    </source>
</evidence>
<proteinExistence type="inferred from homology"/>
<evidence type="ECO:0000256" key="1">
    <source>
        <dbReference type="ARBA" id="ARBA00004173"/>
    </source>
</evidence>
<comment type="caution">
    <text evidence="7">The sequence shown here is derived from an EMBL/GenBank/DDBJ whole genome shotgun (WGS) entry which is preliminary data.</text>
</comment>
<dbReference type="GO" id="GO:0005739">
    <property type="term" value="C:mitochondrion"/>
    <property type="evidence" value="ECO:0007669"/>
    <property type="project" value="UniProtKB-SubCell"/>
</dbReference>
<dbReference type="SUPFAM" id="SSF75620">
    <property type="entry name" value="Release factor"/>
    <property type="match status" value="1"/>
</dbReference>
<dbReference type="InterPro" id="IPR000352">
    <property type="entry name" value="Pep_chain_release_fac_I"/>
</dbReference>
<evidence type="ECO:0000256" key="4">
    <source>
        <dbReference type="ARBA" id="ARBA00023128"/>
    </source>
</evidence>
<evidence type="ECO:0000259" key="6">
    <source>
        <dbReference type="Pfam" id="PF00472"/>
    </source>
</evidence>
<feature type="region of interest" description="Disordered" evidence="5">
    <location>
        <begin position="99"/>
        <end position="128"/>
    </location>
</feature>
<dbReference type="AlphaFoldDB" id="A0AAE1EGD2"/>
<evidence type="ECO:0000256" key="2">
    <source>
        <dbReference type="ARBA" id="ARBA00010835"/>
    </source>
</evidence>
<dbReference type="Gene3D" id="3.30.160.20">
    <property type="match status" value="1"/>
</dbReference>
<dbReference type="InterPro" id="IPR052405">
    <property type="entry name" value="Mito_Transl_Release_Factor"/>
</dbReference>
<dbReference type="PANTHER" id="PTHR46203:SF1">
    <property type="entry name" value="MITOCHONDRIAL TRANSLATION RELEASE FACTOR IN RESCUE"/>
    <property type="match status" value="1"/>
</dbReference>
<dbReference type="GO" id="GO:0003747">
    <property type="term" value="F:translation release factor activity"/>
    <property type="evidence" value="ECO:0007669"/>
    <property type="project" value="InterPro"/>
</dbReference>
<gene>
    <name evidence="7" type="ORF">Pcinc_042001</name>
</gene>
<organism evidence="7 8">
    <name type="scientific">Petrolisthes cinctipes</name>
    <name type="common">Flat porcelain crab</name>
    <dbReference type="NCBI Taxonomy" id="88211"/>
    <lineage>
        <taxon>Eukaryota</taxon>
        <taxon>Metazoa</taxon>
        <taxon>Ecdysozoa</taxon>
        <taxon>Arthropoda</taxon>
        <taxon>Crustacea</taxon>
        <taxon>Multicrustacea</taxon>
        <taxon>Malacostraca</taxon>
        <taxon>Eumalacostraca</taxon>
        <taxon>Eucarida</taxon>
        <taxon>Decapoda</taxon>
        <taxon>Pleocyemata</taxon>
        <taxon>Anomura</taxon>
        <taxon>Galatheoidea</taxon>
        <taxon>Porcellanidae</taxon>
        <taxon>Petrolisthes</taxon>
    </lineage>
</organism>
<feature type="region of interest" description="Disordered" evidence="5">
    <location>
        <begin position="24"/>
        <end position="45"/>
    </location>
</feature>
<name>A0AAE1EGD2_PETCI</name>
<dbReference type="PANTHER" id="PTHR46203">
    <property type="entry name" value="PROBABLE PEPTIDE CHAIN RELEASE FACTOR C12ORF65"/>
    <property type="match status" value="1"/>
</dbReference>
<feature type="domain" description="Prokaryotic-type class I peptide chain release factors" evidence="6">
    <location>
        <begin position="20"/>
        <end position="117"/>
    </location>
</feature>
<keyword evidence="4" id="KW-0496">Mitochondrion</keyword>
<evidence type="ECO:0000313" key="7">
    <source>
        <dbReference type="EMBL" id="KAK3851339.1"/>
    </source>
</evidence>
<dbReference type="Proteomes" id="UP001286313">
    <property type="component" value="Unassembled WGS sequence"/>
</dbReference>
<feature type="compositionally biased region" description="Basic and acidic residues" evidence="5">
    <location>
        <begin position="113"/>
        <end position="128"/>
    </location>
</feature>
<protein>
    <recommendedName>
        <fullName evidence="6">Prokaryotic-type class I peptide chain release factors domain-containing protein</fullName>
    </recommendedName>
</protein>
<evidence type="ECO:0000256" key="3">
    <source>
        <dbReference type="ARBA" id="ARBA00022946"/>
    </source>
</evidence>
<comment type="similarity">
    <text evidence="2">Belongs to the prokaryotic/mitochondrial release factor family.</text>
</comment>
<comment type="subcellular location">
    <subcellularLocation>
        <location evidence="1">Mitochondrion</location>
    </subcellularLocation>
</comment>
<dbReference type="InterPro" id="IPR045853">
    <property type="entry name" value="Pep_chain_release_fac_I_sf"/>
</dbReference>